<feature type="domain" description="Sushi" evidence="7">
    <location>
        <begin position="654"/>
        <end position="767"/>
    </location>
</feature>
<dbReference type="GO" id="GO:0016020">
    <property type="term" value="C:membrane"/>
    <property type="evidence" value="ECO:0007669"/>
    <property type="project" value="InterPro"/>
</dbReference>
<evidence type="ECO:0000313" key="8">
    <source>
        <dbReference type="EMBL" id="KAF6041312.1"/>
    </source>
</evidence>
<dbReference type="Proteomes" id="UP000593567">
    <property type="component" value="Unassembled WGS sequence"/>
</dbReference>
<dbReference type="OrthoDB" id="6515930at2759"/>
<gene>
    <name evidence="8" type="ORF">EB796_000377</name>
</gene>
<organism evidence="8 9">
    <name type="scientific">Bugula neritina</name>
    <name type="common">Brown bryozoan</name>
    <name type="synonym">Sertularia neritina</name>
    <dbReference type="NCBI Taxonomy" id="10212"/>
    <lineage>
        <taxon>Eukaryota</taxon>
        <taxon>Metazoa</taxon>
        <taxon>Spiralia</taxon>
        <taxon>Lophotrochozoa</taxon>
        <taxon>Bryozoa</taxon>
        <taxon>Gymnolaemata</taxon>
        <taxon>Cheilostomatida</taxon>
        <taxon>Flustrina</taxon>
        <taxon>Buguloidea</taxon>
        <taxon>Bugulidae</taxon>
        <taxon>Bugula</taxon>
    </lineage>
</organism>
<protein>
    <submittedName>
        <fullName evidence="8">SVEP1</fullName>
    </submittedName>
</protein>
<feature type="domain" description="Sushi" evidence="7">
    <location>
        <begin position="1209"/>
        <end position="1266"/>
    </location>
</feature>
<feature type="domain" description="Sushi" evidence="7">
    <location>
        <begin position="1513"/>
        <end position="1576"/>
    </location>
</feature>
<feature type="domain" description="Sushi" evidence="7">
    <location>
        <begin position="1155"/>
        <end position="1208"/>
    </location>
</feature>
<dbReference type="SUPFAM" id="SSF57535">
    <property type="entry name" value="Complement control module/SCR domain"/>
    <property type="match status" value="24"/>
</dbReference>
<feature type="disulfide bond" evidence="5">
    <location>
        <begin position="72"/>
        <end position="99"/>
    </location>
</feature>
<dbReference type="PANTHER" id="PTHR19325">
    <property type="entry name" value="COMPLEMENT COMPONENT-RELATED SUSHI DOMAIN-CONTAINING"/>
    <property type="match status" value="1"/>
</dbReference>
<feature type="domain" description="Sushi" evidence="7">
    <location>
        <begin position="768"/>
        <end position="825"/>
    </location>
</feature>
<feature type="domain" description="Sushi" evidence="7">
    <location>
        <begin position="142"/>
        <end position="204"/>
    </location>
</feature>
<dbReference type="PROSITE" id="PS50227">
    <property type="entry name" value="G_PROTEIN_RECEP_F2_3"/>
    <property type="match status" value="1"/>
</dbReference>
<feature type="domain" description="Sushi" evidence="7">
    <location>
        <begin position="396"/>
        <end position="453"/>
    </location>
</feature>
<comment type="caution">
    <text evidence="8">The sequence shown here is derived from an EMBL/GenBank/DDBJ whole genome shotgun (WGS) entry which is preliminary data.</text>
</comment>
<feature type="domain" description="Sushi" evidence="7">
    <location>
        <begin position="454"/>
        <end position="511"/>
    </location>
</feature>
<dbReference type="PANTHER" id="PTHR19325:SF575">
    <property type="entry name" value="LOCOMOTION-RELATED PROTEIN HIKARU GENKI"/>
    <property type="match status" value="1"/>
</dbReference>
<keyword evidence="1 5" id="KW-0768">Sushi</keyword>
<accession>A0A7J7KT01</accession>
<feature type="domain" description="Sushi" evidence="7">
    <location>
        <begin position="44"/>
        <end position="101"/>
    </location>
</feature>
<feature type="domain" description="G-protein coupled receptors family 2 profile 1" evidence="6">
    <location>
        <begin position="379"/>
        <end position="460"/>
    </location>
</feature>
<evidence type="ECO:0000313" key="9">
    <source>
        <dbReference type="Proteomes" id="UP000593567"/>
    </source>
</evidence>
<name>A0A7J7KT01_BUGNE</name>
<feature type="domain" description="Sushi" evidence="7">
    <location>
        <begin position="1267"/>
        <end position="1325"/>
    </location>
</feature>
<comment type="caution">
    <text evidence="5">Lacks conserved residue(s) required for the propagation of feature annotation.</text>
</comment>
<dbReference type="InterPro" id="IPR001879">
    <property type="entry name" value="GPCR_2_extracellular_dom"/>
</dbReference>
<feature type="disulfide bond" evidence="5">
    <location>
        <begin position="366"/>
        <end position="393"/>
    </location>
</feature>
<dbReference type="GO" id="GO:0004930">
    <property type="term" value="F:G protein-coupled receptor activity"/>
    <property type="evidence" value="ECO:0007669"/>
    <property type="project" value="InterPro"/>
</dbReference>
<evidence type="ECO:0000256" key="1">
    <source>
        <dbReference type="ARBA" id="ARBA00022659"/>
    </source>
</evidence>
<dbReference type="CDD" id="cd00033">
    <property type="entry name" value="CCP"/>
    <property type="match status" value="18"/>
</dbReference>
<feature type="domain" description="Sushi" evidence="7">
    <location>
        <begin position="1027"/>
        <end position="1085"/>
    </location>
</feature>
<feature type="disulfide bond" evidence="5">
    <location>
        <begin position="482"/>
        <end position="509"/>
    </location>
</feature>
<dbReference type="InterPro" id="IPR000436">
    <property type="entry name" value="Sushi_SCR_CCP_dom"/>
</dbReference>
<dbReference type="PROSITE" id="PS50923">
    <property type="entry name" value="SUSHI"/>
    <property type="match status" value="20"/>
</dbReference>
<feature type="domain" description="Sushi" evidence="7">
    <location>
        <begin position="1326"/>
        <end position="1389"/>
    </location>
</feature>
<dbReference type="Pfam" id="PF00084">
    <property type="entry name" value="Sushi"/>
    <property type="match status" value="20"/>
</dbReference>
<dbReference type="EMBL" id="VXIV02000061">
    <property type="protein sequence ID" value="KAF6041312.1"/>
    <property type="molecule type" value="Genomic_DNA"/>
</dbReference>
<keyword evidence="4" id="KW-0325">Glycoprotein</keyword>
<feature type="domain" description="Sushi" evidence="7">
    <location>
        <begin position="512"/>
        <end position="569"/>
    </location>
</feature>
<dbReference type="InterPro" id="IPR050350">
    <property type="entry name" value="Compl-Cell_Adhes-Reg"/>
</dbReference>
<feature type="disulfide bond" evidence="5">
    <location>
        <begin position="1296"/>
        <end position="1323"/>
    </location>
</feature>
<feature type="domain" description="Sushi" evidence="7">
    <location>
        <begin position="1390"/>
        <end position="1452"/>
    </location>
</feature>
<proteinExistence type="predicted"/>
<dbReference type="InterPro" id="IPR035976">
    <property type="entry name" value="Sushi/SCR/CCP_sf"/>
</dbReference>
<sequence>MEGGEWNAPYPVCVPVVCPTPGYSEHRVSSANSSSLSFGSTLTFSCETGYKLIGRVIIENTTDYNQSVQYTCDRGYRMKGVSNSTCQLNGVWSFHSPSCIQIACDPPRNITNGWVGYASLTYKSVVTFTCHRGYNLVGNSSIVCEAIGLGALFLHLNGLVISSDNHYKSRTVVKCSLGYKLVGDSELFCTSDGVWSSPPPVCEPILCPLLPVKIPNGFIQYHNTSYGQSAEVICHAGYQTVDRFLVCGIEGSWLRADKSSSQYPGNLSTPLVACDPIQCPLPTTDNHTSVHSPSNSTRYGSEIVYTCRYGYRLIGDRYRTCLSNTSWSGTESYCLLITCSDMQPENNKLIISSGGKKLGDVVKFSCVEGYKLAGEQDIFCTDNSSWSAITPDCVEVICDTPPDVPNGILNYTSTTYSSNVTYTCKLGYELIGQSTRTCTAEGDWSGYPPSCELFNCPLPVFGPDILSYYEGLTYGSNITFTCMPGYNLVGENQIQCLSDQNWSDVPPSCSLVLCPSLQQPYKGDVTGNNTFGSYVTYSCEKGYEVEGPVMNYCQANGTWLYKGSANCTLQSCPPPEGIHNSYWISSHSRDTVRYNNETLTSVNSSVLETSLYVGTVLSPVCVEGYTPSISLYSITCLPTLQWNISTSLIACHPIQCPLPITDNHTSVHSPSNSTRYGSEIVYTCRYGYRLIAILAGVLEFLIVLSWYVMPHLTFLMGYSTILQLPTPQTSLTAFKILVFVRYELIGQSTRTCTAEGDWSGYPPSCELFNCPLPVFGPNILSYYEGLTYGSNITFSCMPGHTLKGVDMIYCLSSKNWSHSAPSCSLVVCPPLLSPVNGYIDGNNTYGSVVTIFCNTGYDVEGPVMNYCQANGTWLYKESTNCTLQSCPPPEGIHNGYWISPQSRDTVRYNNETLTSFNSSVLETSLYVGTVLSPVCIEGYTPSIPLYSITCLPTLQWNISTSLIACHPIQCPVLEIINGVVIGNFTSFNSIVSVFCDEGYSLDATSNSVLRCTAGGVWNMESPRCVAISCGEPQAIVNGSVTAENFTYNSTARYGCDEGLTLVGDKQMTCSSSGVWVSERQPRCLLVSVSTLDLVCLAPFLFVPHSASNDNRTYVEGDSVRLSCEQGFAPSIVTPVTCNGDGEWLNLPPNLSCVKIACVPPNRDHLVVSDYTNSSVSFTCAEGYTLQGSAQSNCQEGGAWSPPFPYCEPVDCGPAPSIASAGIHYTNTTFGSNATYYCDAGYSMIGIPTLRCEGNSSWTPAAPQCRLIDCASDFSHILNADVYLNATSYGSEATVVCHTGYARPHNSTSVCTEDGSWKPEMESCSPVLCPSLPDVTGARAKQVTPSDIYQYNSTVTYECLEDTLHGGAAFNITCSGRGQWEGVESIICGQELCSLPETLPHITMKILTADVGLEVQFDCHPGYQLEGYQMDGSGIFYCNESSGWNVTNIHCTISTCPDILLTEGLHISNGSRDIYTHGDNVTLLCDTDYELVGDNVAQCDSGEWRHPLPYCKEKYCPSDITPISNGPLLKPTARSKATTYYSGDTISLACGPGYSGSTQLICLRNTSWSQHQSNCQRISCGRPAVDNSLVTLYGTEYTYRHYLAFTCLPGYMRMGPRLHYV</sequence>
<feature type="disulfide bond" evidence="5">
    <location>
        <begin position="424"/>
        <end position="451"/>
    </location>
</feature>
<feature type="domain" description="Sushi" evidence="7">
    <location>
        <begin position="1453"/>
        <end position="1512"/>
    </location>
</feature>
<feature type="domain" description="Sushi" evidence="7">
    <location>
        <begin position="826"/>
        <end position="883"/>
    </location>
</feature>
<feature type="disulfide bond" evidence="5">
    <location>
        <begin position="1237"/>
        <end position="1264"/>
    </location>
</feature>
<feature type="disulfide bond" evidence="5">
    <location>
        <begin position="307"/>
        <end position="334"/>
    </location>
</feature>
<reference evidence="8" key="1">
    <citation type="submission" date="2020-06" db="EMBL/GenBank/DDBJ databases">
        <title>Draft genome of Bugula neritina, a colonial animal packing powerful symbionts and potential medicines.</title>
        <authorList>
            <person name="Rayko M."/>
        </authorList>
    </citation>
    <scope>NUCLEOTIDE SEQUENCE [LARGE SCALE GENOMIC DNA]</scope>
    <source>
        <strain evidence="8">Kwan_BN1</strain>
    </source>
</reference>
<keyword evidence="3 5" id="KW-1015">Disulfide bond</keyword>
<feature type="domain" description="Sushi" evidence="7">
    <location>
        <begin position="1093"/>
        <end position="1154"/>
    </location>
</feature>
<feature type="domain" description="Sushi" evidence="7">
    <location>
        <begin position="968"/>
        <end position="1026"/>
    </location>
</feature>
<keyword evidence="2" id="KW-0677">Repeat</keyword>
<feature type="domain" description="Sushi" evidence="7">
    <location>
        <begin position="277"/>
        <end position="336"/>
    </location>
</feature>
<feature type="disulfide bond" evidence="5">
    <location>
        <begin position="1455"/>
        <end position="1498"/>
    </location>
</feature>
<dbReference type="SMART" id="SM00032">
    <property type="entry name" value="CCP"/>
    <property type="match status" value="25"/>
</dbReference>
<evidence type="ECO:0000256" key="3">
    <source>
        <dbReference type="ARBA" id="ARBA00023157"/>
    </source>
</evidence>
<feature type="disulfide bond" evidence="5">
    <location>
        <begin position="1179"/>
        <end position="1206"/>
    </location>
</feature>
<evidence type="ECO:0000256" key="2">
    <source>
        <dbReference type="ARBA" id="ARBA00022737"/>
    </source>
</evidence>
<evidence type="ECO:0000259" key="7">
    <source>
        <dbReference type="PROSITE" id="PS50923"/>
    </source>
</evidence>
<keyword evidence="9" id="KW-1185">Reference proteome</keyword>
<evidence type="ECO:0000259" key="6">
    <source>
        <dbReference type="PROSITE" id="PS50227"/>
    </source>
</evidence>
<dbReference type="Gene3D" id="2.10.70.10">
    <property type="entry name" value="Complement Module, domain 1"/>
    <property type="match status" value="24"/>
</dbReference>
<feature type="domain" description="Sushi" evidence="7">
    <location>
        <begin position="337"/>
        <end position="395"/>
    </location>
</feature>
<feature type="disulfide bond" evidence="5">
    <location>
        <begin position="796"/>
        <end position="823"/>
    </location>
</feature>
<evidence type="ECO:0000256" key="5">
    <source>
        <dbReference type="PROSITE-ProRule" id="PRU00302"/>
    </source>
</evidence>
<evidence type="ECO:0000256" key="4">
    <source>
        <dbReference type="ARBA" id="ARBA00023180"/>
    </source>
</evidence>
<feature type="disulfide bond" evidence="5">
    <location>
        <begin position="175"/>
        <end position="202"/>
    </location>
</feature>